<dbReference type="GO" id="GO:0006265">
    <property type="term" value="P:DNA topological change"/>
    <property type="evidence" value="ECO:0007669"/>
    <property type="project" value="InterPro"/>
</dbReference>
<dbReference type="EC" id="5.6.2.2" evidence="3"/>
<evidence type="ECO:0000256" key="1">
    <source>
        <dbReference type="ARBA" id="ARBA00000185"/>
    </source>
</evidence>
<evidence type="ECO:0000313" key="13">
    <source>
        <dbReference type="EMBL" id="MBL0849077.1"/>
    </source>
</evidence>
<dbReference type="SUPFAM" id="SSF56719">
    <property type="entry name" value="Type II DNA topoisomerase"/>
    <property type="match status" value="1"/>
</dbReference>
<dbReference type="Pfam" id="PF00986">
    <property type="entry name" value="DNA_gyraseB_C"/>
    <property type="match status" value="1"/>
</dbReference>
<dbReference type="PANTHER" id="PTHR45866">
    <property type="entry name" value="DNA GYRASE/TOPOISOMERASE SUBUNIT B"/>
    <property type="match status" value="1"/>
</dbReference>
<keyword evidence="7" id="KW-0460">Magnesium</keyword>
<keyword evidence="4" id="KW-0479">Metal-binding</keyword>
<reference evidence="13" key="1">
    <citation type="submission" date="2019-02" db="EMBL/GenBank/DDBJ databases">
        <title>A novel Candidatus Liberibacter species associated with the New Zealand native fuchsia psyllid, Ctenarytaina fuchsiae.</title>
        <authorList>
            <person name="Thompson S.M."/>
            <person name="Jorgensen N."/>
            <person name="David C."/>
            <person name="Bulman S.R."/>
            <person name="Smith G.R."/>
        </authorList>
    </citation>
    <scope>NUCLEOTIDE SEQUENCE</scope>
    <source>
        <strain evidence="13">Oxford</strain>
    </source>
</reference>
<evidence type="ECO:0000256" key="3">
    <source>
        <dbReference type="ARBA" id="ARBA00012895"/>
    </source>
</evidence>
<dbReference type="InterPro" id="IPR013759">
    <property type="entry name" value="Topo_IIA_B_C"/>
</dbReference>
<keyword evidence="10" id="KW-0413">Isomerase</keyword>
<dbReference type="CDD" id="cd00329">
    <property type="entry name" value="TopoII_MutL_Trans"/>
    <property type="match status" value="1"/>
</dbReference>
<dbReference type="PRINTS" id="PR01159">
    <property type="entry name" value="DNAGYRASEB"/>
</dbReference>
<dbReference type="InterPro" id="IPR001241">
    <property type="entry name" value="Topo_IIA"/>
</dbReference>
<comment type="caution">
    <text evidence="13">The sequence shown here is derived from an EMBL/GenBank/DDBJ whole genome shotgun (WGS) entry which is preliminary data.</text>
</comment>
<dbReference type="AlphaFoldDB" id="A0A937ALQ8"/>
<dbReference type="GO" id="GO:0005524">
    <property type="term" value="F:ATP binding"/>
    <property type="evidence" value="ECO:0007669"/>
    <property type="project" value="UniProtKB-KW"/>
</dbReference>
<dbReference type="EMBL" id="SEOL01000005">
    <property type="protein sequence ID" value="MBL0849077.1"/>
    <property type="molecule type" value="Genomic_DNA"/>
</dbReference>
<evidence type="ECO:0000256" key="10">
    <source>
        <dbReference type="ARBA" id="ARBA00023235"/>
    </source>
</evidence>
<comment type="catalytic activity">
    <reaction evidence="1">
        <text>ATP-dependent breakage, passage and rejoining of double-stranded DNA.</text>
        <dbReference type="EC" id="5.6.2.2"/>
    </reaction>
</comment>
<dbReference type="PROSITE" id="PS00177">
    <property type="entry name" value="TOPOISOMERASE_II"/>
    <property type="match status" value="1"/>
</dbReference>
<dbReference type="Pfam" id="PF01751">
    <property type="entry name" value="Toprim"/>
    <property type="match status" value="1"/>
</dbReference>
<dbReference type="GO" id="GO:0046872">
    <property type="term" value="F:metal ion binding"/>
    <property type="evidence" value="ECO:0007669"/>
    <property type="project" value="UniProtKB-KW"/>
</dbReference>
<keyword evidence="8" id="KW-0799">Topoisomerase</keyword>
<dbReference type="Pfam" id="PF02518">
    <property type="entry name" value="HATPase_c"/>
    <property type="match status" value="1"/>
</dbReference>
<evidence type="ECO:0000256" key="2">
    <source>
        <dbReference type="ARBA" id="ARBA00001946"/>
    </source>
</evidence>
<dbReference type="SUPFAM" id="SSF54211">
    <property type="entry name" value="Ribosomal protein S5 domain 2-like"/>
    <property type="match status" value="1"/>
</dbReference>
<dbReference type="InterPro" id="IPR014721">
    <property type="entry name" value="Ribsml_uS5_D2-typ_fold_subgr"/>
</dbReference>
<dbReference type="Gene3D" id="3.40.50.670">
    <property type="match status" value="1"/>
</dbReference>
<dbReference type="InterPro" id="IPR036890">
    <property type="entry name" value="HATPase_C_sf"/>
</dbReference>
<dbReference type="InterPro" id="IPR013760">
    <property type="entry name" value="Topo_IIA-like_dom_sf"/>
</dbReference>
<dbReference type="InterPro" id="IPR018522">
    <property type="entry name" value="TopoIIA_CS"/>
</dbReference>
<evidence type="ECO:0000256" key="9">
    <source>
        <dbReference type="ARBA" id="ARBA00023125"/>
    </source>
</evidence>
<dbReference type="InterPro" id="IPR002288">
    <property type="entry name" value="DNA_gyrase_B_C"/>
</dbReference>
<evidence type="ECO:0000256" key="7">
    <source>
        <dbReference type="ARBA" id="ARBA00022842"/>
    </source>
</evidence>
<evidence type="ECO:0000256" key="6">
    <source>
        <dbReference type="ARBA" id="ARBA00022840"/>
    </source>
</evidence>
<dbReference type="Gene3D" id="3.30.565.10">
    <property type="entry name" value="Histidine kinase-like ATPase, C-terminal domain"/>
    <property type="match status" value="1"/>
</dbReference>
<dbReference type="FunFam" id="3.40.50.670:FF:000006">
    <property type="entry name" value="DNA topoisomerase (ATP-hydrolyzing)"/>
    <property type="match status" value="1"/>
</dbReference>
<keyword evidence="6" id="KW-0067">ATP-binding</keyword>
<dbReference type="Proteomes" id="UP000736856">
    <property type="component" value="Unassembled WGS sequence"/>
</dbReference>
<dbReference type="InterPro" id="IPR013506">
    <property type="entry name" value="Topo_IIA_bsu_dom2"/>
</dbReference>
<proteinExistence type="predicted"/>
<dbReference type="PANTHER" id="PTHR45866:SF4">
    <property type="entry name" value="DNA TOPOISOMERASE 4 SUBUNIT B"/>
    <property type="match status" value="1"/>
</dbReference>
<dbReference type="InterPro" id="IPR006171">
    <property type="entry name" value="TOPRIM_dom"/>
</dbReference>
<dbReference type="Gene3D" id="3.30.230.10">
    <property type="match status" value="1"/>
</dbReference>
<protein>
    <recommendedName>
        <fullName evidence="3">DNA topoisomerase (ATP-hydrolyzing)</fullName>
        <ecNumber evidence="3">5.6.2.2</ecNumber>
    </recommendedName>
</protein>
<evidence type="ECO:0000256" key="5">
    <source>
        <dbReference type="ARBA" id="ARBA00022741"/>
    </source>
</evidence>
<evidence type="ECO:0000313" key="14">
    <source>
        <dbReference type="Proteomes" id="UP000736856"/>
    </source>
</evidence>
<dbReference type="InterPro" id="IPR020568">
    <property type="entry name" value="Ribosomal_Su5_D2-typ_SF"/>
</dbReference>
<keyword evidence="5" id="KW-0547">Nucleotide-binding</keyword>
<dbReference type="SMART" id="SM00433">
    <property type="entry name" value="TOP2c"/>
    <property type="match status" value="1"/>
</dbReference>
<dbReference type="PROSITE" id="PS50880">
    <property type="entry name" value="TOPRIM"/>
    <property type="match status" value="1"/>
</dbReference>
<evidence type="ECO:0000256" key="4">
    <source>
        <dbReference type="ARBA" id="ARBA00022723"/>
    </source>
</evidence>
<feature type="domain" description="Toprim" evidence="12">
    <location>
        <begin position="466"/>
        <end position="580"/>
    </location>
</feature>
<dbReference type="InterPro" id="IPR003594">
    <property type="entry name" value="HATPase_dom"/>
</dbReference>
<name>A0A937ALQ8_9HYPH</name>
<dbReference type="CDD" id="cd16928">
    <property type="entry name" value="HATPase_GyrB-like"/>
    <property type="match status" value="1"/>
</dbReference>
<keyword evidence="9" id="KW-0238">DNA-binding</keyword>
<gene>
    <name evidence="13" type="ORF">EU981_03230</name>
</gene>
<dbReference type="GO" id="GO:0003677">
    <property type="term" value="F:DNA binding"/>
    <property type="evidence" value="ECO:0007669"/>
    <property type="project" value="UniProtKB-KW"/>
</dbReference>
<dbReference type="Pfam" id="PF00204">
    <property type="entry name" value="DNA_gyraseB"/>
    <property type="match status" value="1"/>
</dbReference>
<sequence>MDDNIDLFSALPIRKPQLSSKPEALKEDLTDVGIRKSQSASQQEEYGASSIRVLQGLEPVRLRPGMYVGGTDEKALHHLFSEIIDNAMDEVIAGHADLVKVSLDDSGFLTITDNGRGIPIENHPQFPEKSTLEIIMTTLHSGSKFGGSAYEMSGGLHGVGVSVVNALSDDLQATVMRNNEVFCQKFSRGIPLGPIEKIGKVRNKRGTSIKFRPDPQIFGKNAHFDAKRLLKMTQSKAYLSGNVKTCWSCDKVIAEKYNIPEQAEFYFPGGLETYLQTKIQDQSLISSEIFSGKLARTKPHRCTVEWAIAWCAEDPKLTSYCNMIPTDEGGSHESGLRIALTKGIKKYAELTQNKRAASITSDDIMISAVGILSVFVREPEFVGQTKNKLVSAEAQRIVEHILRDPFDHYLVKNPVESTKLLEWIIERSEERLRKRKQKEVNRKTPVRKLRLPGKLADCSQNSAKGTELFIVEGDSAGGSAKQARNRKNQAILPLRGKVLNVASAGSEKIRNNQQLADLVQALGCKTKSQYREEDLRYEKIIIMTDADVDGAHIASLLLTFFYQELYDLVKKKHLFVVLPPLFRITQGPKSVYARDESHKKEILKEFKEKSKGKIEISRFKGLGEMLSSQLKETTMDARKRTLLRVEVSEDTIISEETQDSINKLMGTKADERFKFIQEKATFADDFDI</sequence>
<dbReference type="InterPro" id="IPR000565">
    <property type="entry name" value="Topo_IIA_B"/>
</dbReference>
<evidence type="ECO:0000256" key="11">
    <source>
        <dbReference type="ARBA" id="ARBA00063644"/>
    </source>
</evidence>
<dbReference type="SMART" id="SM00387">
    <property type="entry name" value="HATPase_c"/>
    <property type="match status" value="1"/>
</dbReference>
<evidence type="ECO:0000259" key="12">
    <source>
        <dbReference type="PROSITE" id="PS50880"/>
    </source>
</evidence>
<comment type="subunit">
    <text evidence="11">Heterotetramer composed of ParC and ParE.</text>
</comment>
<evidence type="ECO:0000256" key="8">
    <source>
        <dbReference type="ARBA" id="ARBA00023029"/>
    </source>
</evidence>
<organism evidence="13 14">
    <name type="scientific">Candidatus Liberibacter ctenarytainae</name>
    <dbReference type="NCBI Taxonomy" id="2020335"/>
    <lineage>
        <taxon>Bacteria</taxon>
        <taxon>Pseudomonadati</taxon>
        <taxon>Pseudomonadota</taxon>
        <taxon>Alphaproteobacteria</taxon>
        <taxon>Hyphomicrobiales</taxon>
        <taxon>Rhizobiaceae</taxon>
        <taxon>Liberibacter</taxon>
    </lineage>
</organism>
<dbReference type="SUPFAM" id="SSF55874">
    <property type="entry name" value="ATPase domain of HSP90 chaperone/DNA topoisomerase II/histidine kinase"/>
    <property type="match status" value="1"/>
</dbReference>
<accession>A0A937ALQ8</accession>
<dbReference type="GO" id="GO:0003918">
    <property type="term" value="F:DNA topoisomerase type II (double strand cut, ATP-hydrolyzing) activity"/>
    <property type="evidence" value="ECO:0007669"/>
    <property type="project" value="UniProtKB-EC"/>
</dbReference>
<dbReference type="PRINTS" id="PR00418">
    <property type="entry name" value="TPI2FAMILY"/>
</dbReference>
<comment type="cofactor">
    <cofactor evidence="2">
        <name>Mg(2+)</name>
        <dbReference type="ChEBI" id="CHEBI:18420"/>
    </cofactor>
</comment>